<dbReference type="SUPFAM" id="SSF55424">
    <property type="entry name" value="FAD/NAD-linked reductases, dimerisation (C-terminal) domain"/>
    <property type="match status" value="1"/>
</dbReference>
<evidence type="ECO:0000256" key="4">
    <source>
        <dbReference type="ARBA" id="ARBA00022827"/>
    </source>
</evidence>
<dbReference type="InterPro" id="IPR050260">
    <property type="entry name" value="FAD-bd_OxRdtase"/>
</dbReference>
<dbReference type="PANTHER" id="PTHR43429">
    <property type="entry name" value="PYRIDINE NUCLEOTIDE-DISULFIDE OXIDOREDUCTASE DOMAIN-CONTAINING"/>
    <property type="match status" value="1"/>
</dbReference>
<keyword evidence="6" id="KW-0676">Redox-active center</keyword>
<dbReference type="NCBIfam" id="NF007123">
    <property type="entry name" value="PRK09564.1"/>
    <property type="match status" value="1"/>
</dbReference>
<feature type="domain" description="FAD/NAD(P)-binding" evidence="8">
    <location>
        <begin position="2"/>
        <end position="303"/>
    </location>
</feature>
<evidence type="ECO:0000313" key="9">
    <source>
        <dbReference type="EMBL" id="GAA4893132.1"/>
    </source>
</evidence>
<dbReference type="InterPro" id="IPR004099">
    <property type="entry name" value="Pyr_nucl-diS_OxRdtase_dimer"/>
</dbReference>
<dbReference type="InterPro" id="IPR023753">
    <property type="entry name" value="FAD/NAD-binding_dom"/>
</dbReference>
<dbReference type="Pfam" id="PF07992">
    <property type="entry name" value="Pyr_redox_2"/>
    <property type="match status" value="1"/>
</dbReference>
<proteinExistence type="inferred from homology"/>
<evidence type="ECO:0000313" key="10">
    <source>
        <dbReference type="Proteomes" id="UP001499988"/>
    </source>
</evidence>
<comment type="cofactor">
    <cofactor evidence="1">
        <name>FAD</name>
        <dbReference type="ChEBI" id="CHEBI:57692"/>
    </cofactor>
</comment>
<dbReference type="PANTHER" id="PTHR43429:SF1">
    <property type="entry name" value="NAD(P)H SULFUR OXIDOREDUCTASE (COA-DEPENDENT)"/>
    <property type="match status" value="1"/>
</dbReference>
<reference evidence="10" key="1">
    <citation type="journal article" date="2019" name="Int. J. Syst. Evol. Microbiol.">
        <title>The Global Catalogue of Microorganisms (GCM) 10K type strain sequencing project: providing services to taxonomists for standard genome sequencing and annotation.</title>
        <authorList>
            <consortium name="The Broad Institute Genomics Platform"/>
            <consortium name="The Broad Institute Genome Sequencing Center for Infectious Disease"/>
            <person name="Wu L."/>
            <person name="Ma J."/>
        </authorList>
    </citation>
    <scope>NUCLEOTIDE SEQUENCE [LARGE SCALE GENOMIC DNA]</scope>
    <source>
        <strain evidence="10">JCM 18401</strain>
    </source>
</reference>
<dbReference type="InterPro" id="IPR036188">
    <property type="entry name" value="FAD/NAD-bd_sf"/>
</dbReference>
<evidence type="ECO:0000256" key="3">
    <source>
        <dbReference type="ARBA" id="ARBA00022630"/>
    </source>
</evidence>
<feature type="domain" description="Pyridine nucleotide-disulphide oxidoreductase dimerisation" evidence="7">
    <location>
        <begin position="328"/>
        <end position="432"/>
    </location>
</feature>
<gene>
    <name evidence="9" type="ORF">GCM10023333_27930</name>
</gene>
<evidence type="ECO:0000256" key="1">
    <source>
        <dbReference type="ARBA" id="ARBA00001974"/>
    </source>
</evidence>
<dbReference type="SUPFAM" id="SSF51905">
    <property type="entry name" value="FAD/NAD(P)-binding domain"/>
    <property type="match status" value="1"/>
</dbReference>
<keyword evidence="10" id="KW-1185">Reference proteome</keyword>
<dbReference type="PRINTS" id="PR00411">
    <property type="entry name" value="PNDRDTASEI"/>
</dbReference>
<dbReference type="PRINTS" id="PR00368">
    <property type="entry name" value="FADPNR"/>
</dbReference>
<sequence>MNILIIGAEAAGMSAAAKARRSAPDANITVFEQSNVVSFGACGLPYFVGGFFDEPKFMAERSVEQFKASGIDLRTGHRVESVDTDKQIATVRDFASDTLFEHAYDKLMIATGASVVKPPVPGLELGNVYFVKTMADGLALRTLVEQEHIQDVVVIGAGYIGLEMVEAMHKQGKRVRLIEVGEWALSGSFDSEVSELVHAELEKHGVALHLNERVESLHGEQLVSMVQTNKGEYDADLVVVATGVRPSTGFLKDTDIEMLANGAIVIDEQGRTSLANTYAAGDCATVWHRVRQESVYIPLATTANKLGRLIGENLAGAEKRFHGTLGSAAVKVLDIEAGRTGISEKEAKALGLNYKVVVIRDKNTTNYVPGQDDIQVKLVYDADSKVILGGQLVGGQGAVLRVDTLAAAIHSGMTTEDLGMLDLIYAPPFARTWDALNVAGNVAK</sequence>
<evidence type="ECO:0000256" key="2">
    <source>
        <dbReference type="ARBA" id="ARBA00009130"/>
    </source>
</evidence>
<evidence type="ECO:0000256" key="6">
    <source>
        <dbReference type="ARBA" id="ARBA00023284"/>
    </source>
</evidence>
<comment type="similarity">
    <text evidence="2">Belongs to the class-III pyridine nucleotide-disulfide oxidoreductase family.</text>
</comment>
<dbReference type="EMBL" id="BAABJZ010000090">
    <property type="protein sequence ID" value="GAA4893132.1"/>
    <property type="molecule type" value="Genomic_DNA"/>
</dbReference>
<evidence type="ECO:0000259" key="7">
    <source>
        <dbReference type="Pfam" id="PF02852"/>
    </source>
</evidence>
<dbReference type="InterPro" id="IPR016156">
    <property type="entry name" value="FAD/NAD-linked_Rdtase_dimer_sf"/>
</dbReference>
<evidence type="ECO:0000259" key="8">
    <source>
        <dbReference type="Pfam" id="PF07992"/>
    </source>
</evidence>
<dbReference type="Gene3D" id="3.50.50.60">
    <property type="entry name" value="FAD/NAD(P)-binding domain"/>
    <property type="match status" value="2"/>
</dbReference>
<organism evidence="9 10">
    <name type="scientific">Ferrimonas pelagia</name>
    <dbReference type="NCBI Taxonomy" id="1177826"/>
    <lineage>
        <taxon>Bacteria</taxon>
        <taxon>Pseudomonadati</taxon>
        <taxon>Pseudomonadota</taxon>
        <taxon>Gammaproteobacteria</taxon>
        <taxon>Alteromonadales</taxon>
        <taxon>Ferrimonadaceae</taxon>
        <taxon>Ferrimonas</taxon>
    </lineage>
</organism>
<accession>A0ABP9F6L4</accession>
<keyword evidence="4" id="KW-0274">FAD</keyword>
<protein>
    <submittedName>
        <fullName evidence="9">CoA-disulfide reductase</fullName>
    </submittedName>
</protein>
<dbReference type="Proteomes" id="UP001499988">
    <property type="component" value="Unassembled WGS sequence"/>
</dbReference>
<dbReference type="RefSeq" id="WP_345336039.1">
    <property type="nucleotide sequence ID" value="NZ_BAABJZ010000090.1"/>
</dbReference>
<evidence type="ECO:0000256" key="5">
    <source>
        <dbReference type="ARBA" id="ARBA00023002"/>
    </source>
</evidence>
<name>A0ABP9F6L4_9GAMM</name>
<keyword evidence="5" id="KW-0560">Oxidoreductase</keyword>
<comment type="caution">
    <text evidence="9">The sequence shown here is derived from an EMBL/GenBank/DDBJ whole genome shotgun (WGS) entry which is preliminary data.</text>
</comment>
<dbReference type="Pfam" id="PF02852">
    <property type="entry name" value="Pyr_redox_dim"/>
    <property type="match status" value="1"/>
</dbReference>
<keyword evidence="3" id="KW-0285">Flavoprotein</keyword>